<dbReference type="AlphaFoldDB" id="A0A8S3Z213"/>
<proteinExistence type="predicted"/>
<name>A0A8S3Z213_9EUPU</name>
<dbReference type="SUPFAM" id="SSF52047">
    <property type="entry name" value="RNI-like"/>
    <property type="match status" value="1"/>
</dbReference>
<keyword evidence="4" id="KW-1185">Reference proteome</keyword>
<dbReference type="Pfam" id="PF12937">
    <property type="entry name" value="F-box-like"/>
    <property type="match status" value="1"/>
</dbReference>
<dbReference type="OrthoDB" id="3134645at2759"/>
<comment type="caution">
    <text evidence="3">The sequence shown here is derived from an EMBL/GenBank/DDBJ whole genome shotgun (WGS) entry which is preliminary data.</text>
</comment>
<protein>
    <recommendedName>
        <fullName evidence="2">F-box domain-containing protein</fullName>
    </recommendedName>
</protein>
<dbReference type="InterPro" id="IPR036047">
    <property type="entry name" value="F-box-like_dom_sf"/>
</dbReference>
<dbReference type="PANTHER" id="PTHR38926:SF72">
    <property type="entry name" value="IM:7136021-RELATED"/>
    <property type="match status" value="1"/>
</dbReference>
<feature type="domain" description="F-box" evidence="2">
    <location>
        <begin position="75"/>
        <end position="121"/>
    </location>
</feature>
<feature type="region of interest" description="Disordered" evidence="1">
    <location>
        <begin position="1"/>
        <end position="28"/>
    </location>
</feature>
<evidence type="ECO:0000256" key="1">
    <source>
        <dbReference type="SAM" id="MobiDB-lite"/>
    </source>
</evidence>
<evidence type="ECO:0000313" key="3">
    <source>
        <dbReference type="EMBL" id="CAG5122358.1"/>
    </source>
</evidence>
<evidence type="ECO:0000313" key="4">
    <source>
        <dbReference type="Proteomes" id="UP000678393"/>
    </source>
</evidence>
<evidence type="ECO:0000259" key="2">
    <source>
        <dbReference type="Pfam" id="PF12937"/>
    </source>
</evidence>
<feature type="non-terminal residue" evidence="3">
    <location>
        <position position="250"/>
    </location>
</feature>
<organism evidence="3 4">
    <name type="scientific">Candidula unifasciata</name>
    <dbReference type="NCBI Taxonomy" id="100452"/>
    <lineage>
        <taxon>Eukaryota</taxon>
        <taxon>Metazoa</taxon>
        <taxon>Spiralia</taxon>
        <taxon>Lophotrochozoa</taxon>
        <taxon>Mollusca</taxon>
        <taxon>Gastropoda</taxon>
        <taxon>Heterobranchia</taxon>
        <taxon>Euthyneura</taxon>
        <taxon>Panpulmonata</taxon>
        <taxon>Eupulmonata</taxon>
        <taxon>Stylommatophora</taxon>
        <taxon>Helicina</taxon>
        <taxon>Helicoidea</taxon>
        <taxon>Geomitridae</taxon>
        <taxon>Candidula</taxon>
    </lineage>
</organism>
<dbReference type="Gene3D" id="1.20.1280.50">
    <property type="match status" value="1"/>
</dbReference>
<dbReference type="PANTHER" id="PTHR38926">
    <property type="entry name" value="F-BOX DOMAIN CONTAINING PROTEIN, EXPRESSED"/>
    <property type="match status" value="1"/>
</dbReference>
<dbReference type="EMBL" id="CAJHNH020001268">
    <property type="protein sequence ID" value="CAG5122358.1"/>
    <property type="molecule type" value="Genomic_DNA"/>
</dbReference>
<dbReference type="InterPro" id="IPR032675">
    <property type="entry name" value="LRR_dom_sf"/>
</dbReference>
<gene>
    <name evidence="3" type="ORF">CUNI_LOCUS7916</name>
</gene>
<dbReference type="SUPFAM" id="SSF81383">
    <property type="entry name" value="F-box domain"/>
    <property type="match status" value="1"/>
</dbReference>
<reference evidence="3" key="1">
    <citation type="submission" date="2021-04" db="EMBL/GenBank/DDBJ databases">
        <authorList>
            <consortium name="Molecular Ecology Group"/>
        </authorList>
    </citation>
    <scope>NUCLEOTIDE SEQUENCE</scope>
</reference>
<dbReference type="InterPro" id="IPR001810">
    <property type="entry name" value="F-box_dom"/>
</dbReference>
<sequence>MNEHDSGWSAEEDDPELPGVKRRKQDQSDDFSILSYSRSHLHRRCKLVIQDTGRCFFDIQRELSKSLQPRRSVLPKLPPEIWIKIFSYITSGRQYPFMIRAPLVCKQWYNLCLSPCLWTTVRVPYGGYYWMSRTDDFLIWLAKHRLAPCKEIDLTGWDITSRGIKVLTENCPKLQVINVSYCTKLSKDVAAYFTANCPYITTLDFSHTCNDLVSVIPMTMIIECYNAQLLSLNLSGNLMHGFHRVIDAIC</sequence>
<dbReference type="Gene3D" id="3.80.10.10">
    <property type="entry name" value="Ribonuclease Inhibitor"/>
    <property type="match status" value="1"/>
</dbReference>
<dbReference type="Proteomes" id="UP000678393">
    <property type="component" value="Unassembled WGS sequence"/>
</dbReference>
<accession>A0A8S3Z213</accession>